<sequence length="158" mass="18100">MWSGIPRATAQEWADHHQMQTLTTAMGPLMIHDHPNCLYSSKSKLKWSKYMQGASALFAYHIALEGDTVTVLTPPPPERFNPFGETNYQAIEEPILKGRAGASSVSQIELVHPTVTGAQDFHYQFWPVDEADDWDSRFGNLAPQQQNWRHPRKKRWKL</sequence>
<proteinExistence type="predicted"/>
<dbReference type="KEGG" id="trg:TRUGW13939_04684"/>
<reference evidence="2" key="1">
    <citation type="submission" date="2020-06" db="EMBL/GenBank/DDBJ databases">
        <title>A chromosome-scale genome assembly of Talaromyces rugulosus W13939.</title>
        <authorList>
            <person name="Wang B."/>
            <person name="Guo L."/>
            <person name="Ye K."/>
            <person name="Wang L."/>
        </authorList>
    </citation>
    <scope>NUCLEOTIDE SEQUENCE [LARGE SCALE GENOMIC DNA]</scope>
    <source>
        <strain evidence="2">W13939</strain>
    </source>
</reference>
<dbReference type="Proteomes" id="UP000509510">
    <property type="component" value="Chromosome II"/>
</dbReference>
<dbReference type="GeneID" id="55992184"/>
<evidence type="ECO:0000313" key="2">
    <source>
        <dbReference type="Proteomes" id="UP000509510"/>
    </source>
</evidence>
<accession>A0A7H8QUU2</accession>
<keyword evidence="2" id="KW-1185">Reference proteome</keyword>
<evidence type="ECO:0000313" key="1">
    <source>
        <dbReference type="EMBL" id="QKX57566.1"/>
    </source>
</evidence>
<protein>
    <submittedName>
        <fullName evidence="1">Uncharacterized protein</fullName>
    </submittedName>
</protein>
<dbReference type="AlphaFoldDB" id="A0A7H8QUU2"/>
<organism evidence="1 2">
    <name type="scientific">Talaromyces rugulosus</name>
    <name type="common">Penicillium rugulosum</name>
    <dbReference type="NCBI Taxonomy" id="121627"/>
    <lineage>
        <taxon>Eukaryota</taxon>
        <taxon>Fungi</taxon>
        <taxon>Dikarya</taxon>
        <taxon>Ascomycota</taxon>
        <taxon>Pezizomycotina</taxon>
        <taxon>Eurotiomycetes</taxon>
        <taxon>Eurotiomycetidae</taxon>
        <taxon>Eurotiales</taxon>
        <taxon>Trichocomaceae</taxon>
        <taxon>Talaromyces</taxon>
        <taxon>Talaromyces sect. Islandici</taxon>
    </lineage>
</organism>
<gene>
    <name evidence="1" type="ORF">TRUGW13939_04684</name>
</gene>
<name>A0A7H8QUU2_TALRU</name>
<dbReference type="EMBL" id="CP055899">
    <property type="protein sequence ID" value="QKX57566.1"/>
    <property type="molecule type" value="Genomic_DNA"/>
</dbReference>
<dbReference type="OrthoDB" id="5232980at2759"/>
<dbReference type="RefSeq" id="XP_035343744.1">
    <property type="nucleotide sequence ID" value="XM_035487851.1"/>
</dbReference>